<feature type="transmembrane region" description="Helical" evidence="2">
    <location>
        <begin position="110"/>
        <end position="128"/>
    </location>
</feature>
<evidence type="ECO:0008006" key="5">
    <source>
        <dbReference type="Google" id="ProtNLM"/>
    </source>
</evidence>
<comment type="caution">
    <text evidence="3">The sequence shown here is derived from an EMBL/GenBank/DDBJ whole genome shotgun (WGS) entry which is preliminary data.</text>
</comment>
<keyword evidence="4" id="KW-1185">Reference proteome</keyword>
<feature type="transmembrane region" description="Helical" evidence="2">
    <location>
        <begin position="6"/>
        <end position="26"/>
    </location>
</feature>
<feature type="transmembrane region" description="Helical" evidence="2">
    <location>
        <begin position="70"/>
        <end position="89"/>
    </location>
</feature>
<name>A0ABW6N2J6_9ACTN</name>
<feature type="transmembrane region" description="Helical" evidence="2">
    <location>
        <begin position="38"/>
        <end position="58"/>
    </location>
</feature>
<feature type="transmembrane region" description="Helical" evidence="2">
    <location>
        <begin position="189"/>
        <end position="214"/>
    </location>
</feature>
<feature type="transmembrane region" description="Helical" evidence="2">
    <location>
        <begin position="226"/>
        <end position="244"/>
    </location>
</feature>
<keyword evidence="2" id="KW-0472">Membrane</keyword>
<feature type="region of interest" description="Disordered" evidence="1">
    <location>
        <begin position="400"/>
        <end position="433"/>
    </location>
</feature>
<evidence type="ECO:0000256" key="1">
    <source>
        <dbReference type="SAM" id="MobiDB-lite"/>
    </source>
</evidence>
<evidence type="ECO:0000256" key="2">
    <source>
        <dbReference type="SAM" id="Phobius"/>
    </source>
</evidence>
<keyword evidence="2" id="KW-1133">Transmembrane helix</keyword>
<feature type="compositionally biased region" description="Polar residues" evidence="1">
    <location>
        <begin position="419"/>
        <end position="433"/>
    </location>
</feature>
<feature type="transmembrane region" description="Helical" evidence="2">
    <location>
        <begin position="148"/>
        <end position="168"/>
    </location>
</feature>
<accession>A0ABW6N2J6</accession>
<gene>
    <name evidence="3" type="ORF">ACFYQT_29175</name>
</gene>
<protein>
    <recommendedName>
        <fullName evidence="5">Integral membrane protein</fullName>
    </recommendedName>
</protein>
<sequence>MLDAVLTGVNLFVAVVCAGAGIGKAVNARSRPGLPLKITASVLLFASAVYLLSAPAIYRAVGEAAGWPNVAALPVNVFILLCMGHAHLLTMLWHPQRRTPDALRRSITTWTPMYAVAVAAMIFSFVAAGPVGPARPLTFAVAFAHHPWVLAFELVFLSALVAGIVATVRQCRGPDGVIALPERPDLAHSLKLFATAVALDLAYVAGTAVAVIAASQDDHRFDVLAAAAWAFAGGSALVASYGLAKPALAARAADRRDHQALIPLWEVVALPGQADPLPPSWLNSQFALTHIVIRILDNVRLLRPWTHRTIHDLVEAEYKAVINTTTDDPERLRALKAAAALRYDRRLRSAPNAPRDGESTQRRAASDAARGLPTDERAYLLRVAACVHDPVVTAAVDRLAPPAPASEPGSCIPRPRGASAQSRTDSTTAGPCP</sequence>
<proteinExistence type="predicted"/>
<dbReference type="RefSeq" id="WP_389832614.1">
    <property type="nucleotide sequence ID" value="NZ_JBIAJP010000010.1"/>
</dbReference>
<evidence type="ECO:0000313" key="4">
    <source>
        <dbReference type="Proteomes" id="UP001601422"/>
    </source>
</evidence>
<feature type="compositionally biased region" description="Basic and acidic residues" evidence="1">
    <location>
        <begin position="355"/>
        <end position="365"/>
    </location>
</feature>
<organism evidence="3 4">
    <name type="scientific">Streptomyces tibetensis</name>
    <dbReference type="NCBI Taxonomy" id="2382123"/>
    <lineage>
        <taxon>Bacteria</taxon>
        <taxon>Bacillati</taxon>
        <taxon>Actinomycetota</taxon>
        <taxon>Actinomycetes</taxon>
        <taxon>Kitasatosporales</taxon>
        <taxon>Streptomycetaceae</taxon>
        <taxon>Streptomyces</taxon>
    </lineage>
</organism>
<dbReference type="EMBL" id="JBIAJP010000010">
    <property type="protein sequence ID" value="MFF0007493.1"/>
    <property type="molecule type" value="Genomic_DNA"/>
</dbReference>
<feature type="region of interest" description="Disordered" evidence="1">
    <location>
        <begin position="346"/>
        <end position="371"/>
    </location>
</feature>
<dbReference type="Proteomes" id="UP001601422">
    <property type="component" value="Unassembled WGS sequence"/>
</dbReference>
<reference evidence="3 4" key="1">
    <citation type="submission" date="2024-10" db="EMBL/GenBank/DDBJ databases">
        <title>The Natural Products Discovery Center: Release of the First 8490 Sequenced Strains for Exploring Actinobacteria Biosynthetic Diversity.</title>
        <authorList>
            <person name="Kalkreuter E."/>
            <person name="Kautsar S.A."/>
            <person name="Yang D."/>
            <person name="Bader C.D."/>
            <person name="Teijaro C.N."/>
            <person name="Fluegel L."/>
            <person name="Davis C.M."/>
            <person name="Simpson J.R."/>
            <person name="Lauterbach L."/>
            <person name="Steele A.D."/>
            <person name="Gui C."/>
            <person name="Meng S."/>
            <person name="Li G."/>
            <person name="Viehrig K."/>
            <person name="Ye F."/>
            <person name="Su P."/>
            <person name="Kiefer A.F."/>
            <person name="Nichols A."/>
            <person name="Cepeda A.J."/>
            <person name="Yan W."/>
            <person name="Fan B."/>
            <person name="Jiang Y."/>
            <person name="Adhikari A."/>
            <person name="Zheng C.-J."/>
            <person name="Schuster L."/>
            <person name="Cowan T.M."/>
            <person name="Smanski M.J."/>
            <person name="Chevrette M.G."/>
            <person name="De Carvalho L.P.S."/>
            <person name="Shen B."/>
        </authorList>
    </citation>
    <scope>NUCLEOTIDE SEQUENCE [LARGE SCALE GENOMIC DNA]</scope>
    <source>
        <strain evidence="3 4">NPDC005497</strain>
    </source>
</reference>
<keyword evidence="2" id="KW-0812">Transmembrane</keyword>
<evidence type="ECO:0000313" key="3">
    <source>
        <dbReference type="EMBL" id="MFF0007493.1"/>
    </source>
</evidence>